<comment type="caution">
    <text evidence="2">The sequence shown here is derived from an EMBL/GenBank/DDBJ whole genome shotgun (WGS) entry which is preliminary data.</text>
</comment>
<dbReference type="Proteomes" id="UP000253426">
    <property type="component" value="Unassembled WGS sequence"/>
</dbReference>
<dbReference type="InterPro" id="IPR032287">
    <property type="entry name" value="DUF4838"/>
</dbReference>
<dbReference type="GO" id="GO:0005975">
    <property type="term" value="P:carbohydrate metabolic process"/>
    <property type="evidence" value="ECO:0007669"/>
    <property type="project" value="UniProtKB-ARBA"/>
</dbReference>
<dbReference type="Gene3D" id="3.30.379.10">
    <property type="entry name" value="Chitobiase/beta-hexosaminidase domain 2-like"/>
    <property type="match status" value="1"/>
</dbReference>
<evidence type="ECO:0000256" key="1">
    <source>
        <dbReference type="ARBA" id="ARBA00022801"/>
    </source>
</evidence>
<evidence type="ECO:0000313" key="2">
    <source>
        <dbReference type="EMBL" id="RBP47717.1"/>
    </source>
</evidence>
<dbReference type="AlphaFoldDB" id="A0A366HUE7"/>
<accession>A0A366HUE7</accession>
<dbReference type="PANTHER" id="PTHR47406">
    <property type="entry name" value="COAGULATION FACTOR 5/8 TYPE, C-TERMINAL"/>
    <property type="match status" value="1"/>
</dbReference>
<dbReference type="PANTHER" id="PTHR47406:SF2">
    <property type="entry name" value="ALPHA GLUCURONIDASE N-TERMINAL DOMAIN-CONTAINING PROTEIN"/>
    <property type="match status" value="1"/>
</dbReference>
<gene>
    <name evidence="2" type="ORF">DES53_101516</name>
</gene>
<dbReference type="Pfam" id="PF16126">
    <property type="entry name" value="DUF4838"/>
    <property type="match status" value="1"/>
</dbReference>
<proteinExistence type="predicted"/>
<keyword evidence="1" id="KW-0378">Hydrolase</keyword>
<organism evidence="2 3">
    <name type="scientific">Roseimicrobium gellanilyticum</name>
    <dbReference type="NCBI Taxonomy" id="748857"/>
    <lineage>
        <taxon>Bacteria</taxon>
        <taxon>Pseudomonadati</taxon>
        <taxon>Verrucomicrobiota</taxon>
        <taxon>Verrucomicrobiia</taxon>
        <taxon>Verrucomicrobiales</taxon>
        <taxon>Verrucomicrobiaceae</taxon>
        <taxon>Roseimicrobium</taxon>
    </lineage>
</organism>
<dbReference type="RefSeq" id="WP_113956633.1">
    <property type="nucleotide sequence ID" value="NZ_QNRR01000001.1"/>
</dbReference>
<dbReference type="InterPro" id="IPR029018">
    <property type="entry name" value="Hex-like_dom2"/>
</dbReference>
<dbReference type="GO" id="GO:0016787">
    <property type="term" value="F:hydrolase activity"/>
    <property type="evidence" value="ECO:0007669"/>
    <property type="project" value="UniProtKB-KW"/>
</dbReference>
<evidence type="ECO:0000313" key="3">
    <source>
        <dbReference type="Proteomes" id="UP000253426"/>
    </source>
</evidence>
<dbReference type="EMBL" id="QNRR01000001">
    <property type="protein sequence ID" value="RBP47717.1"/>
    <property type="molecule type" value="Genomic_DNA"/>
</dbReference>
<keyword evidence="3" id="KW-1185">Reference proteome</keyword>
<protein>
    <submittedName>
        <fullName evidence="2">Uncharacterized protein DUF4838</fullName>
    </submittedName>
</protein>
<name>A0A366HUE7_9BACT</name>
<reference evidence="2 3" key="1">
    <citation type="submission" date="2018-06" db="EMBL/GenBank/DDBJ databases">
        <title>Genomic Encyclopedia of Type Strains, Phase IV (KMG-IV): sequencing the most valuable type-strain genomes for metagenomic binning, comparative biology and taxonomic classification.</title>
        <authorList>
            <person name="Goeker M."/>
        </authorList>
    </citation>
    <scope>NUCLEOTIDE SEQUENCE [LARGE SCALE GENOMIC DNA]</scope>
    <source>
        <strain evidence="2 3">DSM 25532</strain>
    </source>
</reference>
<sequence>MNLLHRILLLTVSLAVLGVGRVNAVDFVLASKGVTPAPILVPKDAPPRTKEAAEELARCIEKMTGARPQVVEGAPAEMPARAIWVGYQPAVKSAFPKVDFEFKHPEEILIVANDRHVVIAGRDRWIPGGKVVKNRERKTIVVQQESGTANAVYTFLQDKLGVRWFWPGELGEDVVKSEEIKIAPMEYRYHPTIVGRSGVFHYSNQTDVGYGRSQDWTLHQRLMLDSFPMEGGHGFGDWWDRYHKTHPEIFALQPDGTRSGFPNPRTVKLCASNPKVWELWLKQVEEELAKDPGQTLFNASPNDGWSSGHCVCKDCSAWDHPDGEPRVFNWYKQNAQRPALSDRDVTFANKLAGLLEQKYPGKGYQVMMLSYGHSRPAPMAARPAKNVVIASVANFLGRTGLVDRGSTRGDTYRQQWDAWTKVTSELLWRPNTGSPAGWQQGLPDLSLQQTVSDLKSVAAAGCKGIFIDGVWEHWATMGPQYYVMGQLVWNPSLDAEILWQDYYSRAFGPAASQVRAYYEGIEKARMVFTAENLEADVFEFPKLYTPELLHASQTKLDAAKAAASSGDEVYQKRVAFVQAGLTYTTLTMENIRLMEGYWKKKDPAVAAKVLENWKEVERVIAAHPHAINGGPVRAQTPRMAGLHPEFPITKKKKTVKKVVDDLDAN</sequence>
<dbReference type="OrthoDB" id="8038899at2"/>